<protein>
    <submittedName>
        <fullName evidence="4">Diguanylate cyclase</fullName>
        <ecNumber evidence="4">2.7.7.65</ecNumber>
    </submittedName>
</protein>
<dbReference type="Pfam" id="PF00990">
    <property type="entry name" value="GGDEF"/>
    <property type="match status" value="1"/>
</dbReference>
<dbReference type="PANTHER" id="PTHR46663:SF4">
    <property type="entry name" value="DIGUANYLATE CYCLASE DGCT-RELATED"/>
    <property type="match status" value="1"/>
</dbReference>
<dbReference type="Gene3D" id="3.30.450.20">
    <property type="entry name" value="PAS domain"/>
    <property type="match status" value="1"/>
</dbReference>
<dbReference type="GO" id="GO:0052621">
    <property type="term" value="F:diguanylate cyclase activity"/>
    <property type="evidence" value="ECO:0007669"/>
    <property type="project" value="UniProtKB-EC"/>
</dbReference>
<accession>A0ABT3A7V5</accession>
<dbReference type="CDD" id="cd00130">
    <property type="entry name" value="PAS"/>
    <property type="match status" value="1"/>
</dbReference>
<dbReference type="InterPro" id="IPR000014">
    <property type="entry name" value="PAS"/>
</dbReference>
<keyword evidence="4" id="KW-0548">Nucleotidyltransferase</keyword>
<dbReference type="SMART" id="SM00267">
    <property type="entry name" value="GGDEF"/>
    <property type="match status" value="1"/>
</dbReference>
<sequence>MLSELGPLFRHIVEAANDVVIITKADTIDPPGPEIVYVNKAFEALTGYQFDEVVGKNPRILQGENIDRAPRNKIRQALSSFQPVRTTLQNVAKDGTPYWLDVSIIPLKNRQGDVTHFAAIERDVTSQREHQEYLEMLSRTDGLTGLLNHRAFHLACENQIEQLRRSEAMPTGVSILLLDIDHFKGINDTFGHLCGDGILKEMGRLIRDAFRKADFAGRVGGEEFCVVLPDTGEVEAKAIAERFRRSVQQQIFSEEYPTLRVTVSVGIATHSGGDEFYLSTLKHADLALYEAKKRGRNTICLHSEL</sequence>
<dbReference type="InterPro" id="IPR001610">
    <property type="entry name" value="PAC"/>
</dbReference>
<dbReference type="PROSITE" id="PS50112">
    <property type="entry name" value="PAS"/>
    <property type="match status" value="1"/>
</dbReference>
<dbReference type="NCBIfam" id="TIGR00229">
    <property type="entry name" value="sensory_box"/>
    <property type="match status" value="1"/>
</dbReference>
<dbReference type="CDD" id="cd01949">
    <property type="entry name" value="GGDEF"/>
    <property type="match status" value="1"/>
</dbReference>
<dbReference type="SMART" id="SM00091">
    <property type="entry name" value="PAS"/>
    <property type="match status" value="1"/>
</dbReference>
<comment type="caution">
    <text evidence="4">The sequence shown here is derived from an EMBL/GenBank/DDBJ whole genome shotgun (WGS) entry which is preliminary data.</text>
</comment>
<evidence type="ECO:0000259" key="2">
    <source>
        <dbReference type="PROSITE" id="PS50113"/>
    </source>
</evidence>
<dbReference type="Proteomes" id="UP001652504">
    <property type="component" value="Unassembled WGS sequence"/>
</dbReference>
<dbReference type="EMBL" id="JAOWKX010000003">
    <property type="protein sequence ID" value="MCV2884657.1"/>
    <property type="molecule type" value="Genomic_DNA"/>
</dbReference>
<dbReference type="NCBIfam" id="TIGR00254">
    <property type="entry name" value="GGDEF"/>
    <property type="match status" value="1"/>
</dbReference>
<dbReference type="InterPro" id="IPR000160">
    <property type="entry name" value="GGDEF_dom"/>
</dbReference>
<dbReference type="SMART" id="SM00086">
    <property type="entry name" value="PAC"/>
    <property type="match status" value="1"/>
</dbReference>
<feature type="domain" description="GGDEF" evidence="3">
    <location>
        <begin position="171"/>
        <end position="304"/>
    </location>
</feature>
<evidence type="ECO:0000259" key="1">
    <source>
        <dbReference type="PROSITE" id="PS50112"/>
    </source>
</evidence>
<proteinExistence type="predicted"/>
<dbReference type="InterPro" id="IPR029787">
    <property type="entry name" value="Nucleotide_cyclase"/>
</dbReference>
<dbReference type="EC" id="2.7.7.65" evidence="4"/>
<feature type="domain" description="PAS" evidence="1">
    <location>
        <begin position="9"/>
        <end position="81"/>
    </location>
</feature>
<name>A0ABT3A7V5_9ALTE</name>
<dbReference type="PROSITE" id="PS50887">
    <property type="entry name" value="GGDEF"/>
    <property type="match status" value="1"/>
</dbReference>
<dbReference type="RefSeq" id="WP_263711935.1">
    <property type="nucleotide sequence ID" value="NZ_JAOWKX010000003.1"/>
</dbReference>
<dbReference type="PANTHER" id="PTHR46663">
    <property type="entry name" value="DIGUANYLATE CYCLASE DGCT-RELATED"/>
    <property type="match status" value="1"/>
</dbReference>
<keyword evidence="4" id="KW-0808">Transferase</keyword>
<dbReference type="InterPro" id="IPR043128">
    <property type="entry name" value="Rev_trsase/Diguanyl_cyclase"/>
</dbReference>
<gene>
    <name evidence="4" type="ORF">OE749_08110</name>
</gene>
<evidence type="ECO:0000259" key="3">
    <source>
        <dbReference type="PROSITE" id="PS50887"/>
    </source>
</evidence>
<feature type="domain" description="PAC" evidence="2">
    <location>
        <begin position="82"/>
        <end position="136"/>
    </location>
</feature>
<dbReference type="SUPFAM" id="SSF55785">
    <property type="entry name" value="PYP-like sensor domain (PAS domain)"/>
    <property type="match status" value="1"/>
</dbReference>
<evidence type="ECO:0000313" key="4">
    <source>
        <dbReference type="EMBL" id="MCV2884657.1"/>
    </source>
</evidence>
<dbReference type="InterPro" id="IPR035965">
    <property type="entry name" value="PAS-like_dom_sf"/>
</dbReference>
<dbReference type="InterPro" id="IPR000700">
    <property type="entry name" value="PAS-assoc_C"/>
</dbReference>
<organism evidence="4 5">
    <name type="scientific">Fluctibacter corallii</name>
    <dbReference type="NCBI Taxonomy" id="2984329"/>
    <lineage>
        <taxon>Bacteria</taxon>
        <taxon>Pseudomonadati</taxon>
        <taxon>Pseudomonadota</taxon>
        <taxon>Gammaproteobacteria</taxon>
        <taxon>Alteromonadales</taxon>
        <taxon>Alteromonadaceae</taxon>
        <taxon>Fluctibacter</taxon>
    </lineage>
</organism>
<reference evidence="4 5" key="1">
    <citation type="submission" date="2022-10" db="EMBL/GenBank/DDBJ databases">
        <title>Aestuariibacter sp. AA17 isolated from Montipora capitata coral fragment.</title>
        <authorList>
            <person name="Emsley S.A."/>
            <person name="Pfannmuller K.M."/>
            <person name="Loughran R.M."/>
            <person name="Shlafstein M."/>
            <person name="Papke E."/>
            <person name="Saw J.H."/>
            <person name="Ushijima B."/>
            <person name="Videau P."/>
        </authorList>
    </citation>
    <scope>NUCLEOTIDE SEQUENCE [LARGE SCALE GENOMIC DNA]</scope>
    <source>
        <strain evidence="4 5">AA17</strain>
    </source>
</reference>
<dbReference type="Pfam" id="PF13426">
    <property type="entry name" value="PAS_9"/>
    <property type="match status" value="1"/>
</dbReference>
<dbReference type="Gene3D" id="3.30.70.270">
    <property type="match status" value="1"/>
</dbReference>
<dbReference type="SUPFAM" id="SSF55073">
    <property type="entry name" value="Nucleotide cyclase"/>
    <property type="match status" value="1"/>
</dbReference>
<evidence type="ECO:0000313" key="5">
    <source>
        <dbReference type="Proteomes" id="UP001652504"/>
    </source>
</evidence>
<dbReference type="PROSITE" id="PS50113">
    <property type="entry name" value="PAC"/>
    <property type="match status" value="1"/>
</dbReference>
<dbReference type="InterPro" id="IPR052163">
    <property type="entry name" value="DGC-Regulatory_Protein"/>
</dbReference>
<keyword evidence="5" id="KW-1185">Reference proteome</keyword>